<comment type="catalytic activity">
    <reaction evidence="1 8">
        <text>Release of an N-terminal amino acid, Xaa-|-Yaa-, in which Xaa is preferably Leu, but may be other amino acids including Pro although not Arg or Lys, and Yaa may be Pro. Amino acid amides and methyl esters are also readily hydrolyzed, but rates on arylamides are exceedingly low.</text>
        <dbReference type="EC" id="3.4.11.1"/>
    </reaction>
</comment>
<dbReference type="PROSITE" id="PS00631">
    <property type="entry name" value="CYTOSOL_AP"/>
    <property type="match status" value="1"/>
</dbReference>
<evidence type="ECO:0000259" key="9">
    <source>
        <dbReference type="PROSITE" id="PS00631"/>
    </source>
</evidence>
<evidence type="ECO:0000256" key="1">
    <source>
        <dbReference type="ARBA" id="ARBA00000135"/>
    </source>
</evidence>
<feature type="binding site" evidence="8">
    <location>
        <position position="338"/>
    </location>
    <ligand>
        <name>Mn(2+)</name>
        <dbReference type="ChEBI" id="CHEBI:29035"/>
        <label>1</label>
    </ligand>
</feature>
<evidence type="ECO:0000256" key="2">
    <source>
        <dbReference type="ARBA" id="ARBA00000967"/>
    </source>
</evidence>
<evidence type="ECO:0000256" key="6">
    <source>
        <dbReference type="ARBA" id="ARBA00022801"/>
    </source>
</evidence>
<dbReference type="PRINTS" id="PR00481">
    <property type="entry name" value="LAMNOPPTDASE"/>
</dbReference>
<comment type="function">
    <text evidence="7 8">Presumably involved in the processing and regular turnover of intracellular proteins. Catalyzes the removal of unsubstituted N-terminal amino acids from various peptides.</text>
</comment>
<feature type="binding site" evidence="8">
    <location>
        <position position="254"/>
    </location>
    <ligand>
        <name>Mn(2+)</name>
        <dbReference type="ChEBI" id="CHEBI:29035"/>
        <label>2</label>
    </ligand>
</feature>
<dbReference type="EMBL" id="PNHK01000001">
    <property type="protein sequence ID" value="PMD06302.1"/>
    <property type="molecule type" value="Genomic_DNA"/>
</dbReference>
<dbReference type="Proteomes" id="UP000235598">
    <property type="component" value="Unassembled WGS sequence"/>
</dbReference>
<dbReference type="GO" id="GO:0005737">
    <property type="term" value="C:cytoplasm"/>
    <property type="evidence" value="ECO:0007669"/>
    <property type="project" value="UniProtKB-SubCell"/>
</dbReference>
<dbReference type="InterPro" id="IPR000819">
    <property type="entry name" value="Peptidase_M17_C"/>
</dbReference>
<dbReference type="HAMAP" id="MF_00181">
    <property type="entry name" value="Cytosol_peptidase_M17"/>
    <property type="match status" value="1"/>
</dbReference>
<feature type="binding site" evidence="8">
    <location>
        <position position="336"/>
    </location>
    <ligand>
        <name>Mn(2+)</name>
        <dbReference type="ChEBI" id="CHEBI:29035"/>
        <label>1</label>
    </ligand>
</feature>
<proteinExistence type="inferred from homology"/>
<evidence type="ECO:0000256" key="4">
    <source>
        <dbReference type="ARBA" id="ARBA00022438"/>
    </source>
</evidence>
<dbReference type="PANTHER" id="PTHR11963">
    <property type="entry name" value="LEUCINE AMINOPEPTIDASE-RELATED"/>
    <property type="match status" value="1"/>
</dbReference>
<reference evidence="10 11" key="1">
    <citation type="submission" date="2017-09" db="EMBL/GenBank/DDBJ databases">
        <title>Bacterial strain isolated from the female urinary microbiota.</title>
        <authorList>
            <person name="Thomas-White K."/>
            <person name="Kumar N."/>
            <person name="Forster S."/>
            <person name="Putonti C."/>
            <person name="Lawley T."/>
            <person name="Wolfe A.J."/>
        </authorList>
    </citation>
    <scope>NUCLEOTIDE SEQUENCE [LARGE SCALE GENOMIC DNA]</scope>
    <source>
        <strain evidence="10 11">UMB1301</strain>
    </source>
</reference>
<dbReference type="InterPro" id="IPR023042">
    <property type="entry name" value="Peptidase_M17_leu_NH2_pept"/>
</dbReference>
<feature type="domain" description="Cytosol aminopeptidase" evidence="9">
    <location>
        <begin position="334"/>
        <end position="341"/>
    </location>
</feature>
<feature type="binding site" evidence="8">
    <location>
        <position position="259"/>
    </location>
    <ligand>
        <name>Mn(2+)</name>
        <dbReference type="ChEBI" id="CHEBI:29035"/>
        <label>1</label>
    </ligand>
</feature>
<evidence type="ECO:0000256" key="5">
    <source>
        <dbReference type="ARBA" id="ARBA00022670"/>
    </source>
</evidence>
<dbReference type="NCBIfam" id="NF002073">
    <property type="entry name" value="PRK00913.1-2"/>
    <property type="match status" value="1"/>
</dbReference>
<dbReference type="AlphaFoldDB" id="A0A2N6VQ96"/>
<keyword evidence="8" id="KW-0479">Metal-binding</keyword>
<dbReference type="SUPFAM" id="SSF52949">
    <property type="entry name" value="Macro domain-like"/>
    <property type="match status" value="1"/>
</dbReference>
<feature type="binding site" evidence="8">
    <location>
        <position position="277"/>
    </location>
    <ligand>
        <name>Mn(2+)</name>
        <dbReference type="ChEBI" id="CHEBI:29035"/>
        <label>2</label>
    </ligand>
</feature>
<evidence type="ECO:0000313" key="11">
    <source>
        <dbReference type="Proteomes" id="UP000235598"/>
    </source>
</evidence>
<keyword evidence="8" id="KW-0464">Manganese</keyword>
<dbReference type="EC" id="3.4.11.10" evidence="8"/>
<keyword evidence="8" id="KW-0963">Cytoplasm</keyword>
<dbReference type="SUPFAM" id="SSF53187">
    <property type="entry name" value="Zn-dependent exopeptidases"/>
    <property type="match status" value="1"/>
</dbReference>
<dbReference type="GO" id="GO:0006508">
    <property type="term" value="P:proteolysis"/>
    <property type="evidence" value="ECO:0007669"/>
    <property type="project" value="UniProtKB-KW"/>
</dbReference>
<dbReference type="GO" id="GO:0070006">
    <property type="term" value="F:metalloaminopeptidase activity"/>
    <property type="evidence" value="ECO:0007669"/>
    <property type="project" value="InterPro"/>
</dbReference>
<dbReference type="GO" id="GO:0030145">
    <property type="term" value="F:manganese ion binding"/>
    <property type="evidence" value="ECO:0007669"/>
    <property type="project" value="UniProtKB-UniRule"/>
</dbReference>
<dbReference type="Gene3D" id="3.40.630.10">
    <property type="entry name" value="Zn peptidases"/>
    <property type="match status" value="1"/>
</dbReference>
<dbReference type="RefSeq" id="WP_102237951.1">
    <property type="nucleotide sequence ID" value="NZ_PNHK01000001.1"/>
</dbReference>
<protein>
    <recommendedName>
        <fullName evidence="8">Probable cytosol aminopeptidase</fullName>
        <ecNumber evidence="8">3.4.11.1</ecNumber>
    </recommendedName>
    <alternativeName>
        <fullName evidence="8">Leucine aminopeptidase</fullName>
        <shortName evidence="8">LAP</shortName>
        <ecNumber evidence="8">3.4.11.10</ecNumber>
    </alternativeName>
    <alternativeName>
        <fullName evidence="8">Leucyl aminopeptidase</fullName>
    </alternativeName>
</protein>
<organism evidence="10 11">
    <name type="scientific">Brevibacterium paucivorans</name>
    <dbReference type="NCBI Taxonomy" id="170994"/>
    <lineage>
        <taxon>Bacteria</taxon>
        <taxon>Bacillati</taxon>
        <taxon>Actinomycetota</taxon>
        <taxon>Actinomycetes</taxon>
        <taxon>Micrococcales</taxon>
        <taxon>Brevibacteriaceae</taxon>
        <taxon>Brevibacterium</taxon>
    </lineage>
</organism>
<dbReference type="InterPro" id="IPR043472">
    <property type="entry name" value="Macro_dom-like"/>
</dbReference>
<comment type="similarity">
    <text evidence="3 8">Belongs to the peptidase M17 family.</text>
</comment>
<dbReference type="InterPro" id="IPR008283">
    <property type="entry name" value="Peptidase_M17_N"/>
</dbReference>
<evidence type="ECO:0000256" key="3">
    <source>
        <dbReference type="ARBA" id="ARBA00009528"/>
    </source>
</evidence>
<dbReference type="EC" id="3.4.11.1" evidence="8"/>
<evidence type="ECO:0000256" key="8">
    <source>
        <dbReference type="HAMAP-Rule" id="MF_00181"/>
    </source>
</evidence>
<comment type="cofactor">
    <cofactor evidence="8">
        <name>Mn(2+)</name>
        <dbReference type="ChEBI" id="CHEBI:29035"/>
    </cofactor>
    <text evidence="8">Binds 2 manganese ions per subunit.</text>
</comment>
<feature type="binding site" evidence="8">
    <location>
        <position position="259"/>
    </location>
    <ligand>
        <name>Mn(2+)</name>
        <dbReference type="ChEBI" id="CHEBI:29035"/>
        <label>2</label>
    </ligand>
</feature>
<keyword evidence="6 8" id="KW-0378">Hydrolase</keyword>
<dbReference type="OrthoDB" id="9809354at2"/>
<gene>
    <name evidence="8" type="primary">pepA</name>
    <name evidence="10" type="ORF">CJ199_02715</name>
</gene>
<name>A0A2N6VQ96_9MICO</name>
<comment type="catalytic activity">
    <reaction evidence="2 8">
        <text>Release of an N-terminal amino acid, preferentially leucine, but not glutamic or aspartic acids.</text>
        <dbReference type="EC" id="3.4.11.10"/>
    </reaction>
</comment>
<dbReference type="InterPro" id="IPR011356">
    <property type="entry name" value="Leucine_aapep/pepB"/>
</dbReference>
<accession>A0A2N6VQ96</accession>
<feature type="binding site" evidence="8">
    <location>
        <position position="338"/>
    </location>
    <ligand>
        <name>Mn(2+)</name>
        <dbReference type="ChEBI" id="CHEBI:29035"/>
        <label>2</label>
    </ligand>
</feature>
<dbReference type="CDD" id="cd00433">
    <property type="entry name" value="Peptidase_M17"/>
    <property type="match status" value="1"/>
</dbReference>
<evidence type="ECO:0000313" key="10">
    <source>
        <dbReference type="EMBL" id="PMD06302.1"/>
    </source>
</evidence>
<feature type="active site" evidence="8">
    <location>
        <position position="266"/>
    </location>
</feature>
<comment type="caution">
    <text evidence="10">The sequence shown here is derived from an EMBL/GenBank/DDBJ whole genome shotgun (WGS) entry which is preliminary data.</text>
</comment>
<evidence type="ECO:0000256" key="7">
    <source>
        <dbReference type="ARBA" id="ARBA00049972"/>
    </source>
</evidence>
<dbReference type="PANTHER" id="PTHR11963:SF23">
    <property type="entry name" value="CYTOSOL AMINOPEPTIDASE"/>
    <property type="match status" value="1"/>
</dbReference>
<dbReference type="Pfam" id="PF00883">
    <property type="entry name" value="Peptidase_M17"/>
    <property type="match status" value="1"/>
</dbReference>
<dbReference type="Gene3D" id="3.40.220.10">
    <property type="entry name" value="Leucine Aminopeptidase, subunit E, domain 1"/>
    <property type="match status" value="1"/>
</dbReference>
<keyword evidence="4 8" id="KW-0031">Aminopeptidase</keyword>
<comment type="subcellular location">
    <subcellularLocation>
        <location evidence="8">Cytoplasm</location>
    </subcellularLocation>
</comment>
<feature type="active site" evidence="8">
    <location>
        <position position="340"/>
    </location>
</feature>
<dbReference type="Pfam" id="PF02789">
    <property type="entry name" value="Peptidase_M17_N"/>
    <property type="match status" value="1"/>
</dbReference>
<sequence>MPTVPLSVSASNASASKVKADILVVAKAHNGAVLAELDKSVVKELTGALNAIDFAGKAGSAVRVAAPKGVSAKSVAVIGVGEVEKLEDDLEKLRQHVGSFTRGLDAEVSVAFAIPTPTAEVAAAITLGAMLGAYRYNDYVSEKKKTASEITVITAKKFKDAVEEARVIASGVIGARDLVNQPPLDLYPETFANRVSELSKGRKVKATVYDAKYLEENGYGGLHGVGRGSARGPRLVKLEYSPKKAEKHLALVGKGITFDSGGLSLKPAQSMEEMKSDMGGAAAAAHTLFAVADLGLNVKVTAWLCLAENMPDGNAQRPSDVVTILGGKTVEITNTDAEGRLVLADGLVAAQKDNPDVVIDIATLTGAQIVALGKRTTGVMGTEVTRANVCVAADESGEQVWPMPFPEEIREQFRSATADLKNSGTREGGMLAAGIFLKEFIEEGTEWAHIDIAGPSFTTSPWGYTPEGGTGVPVRTLIEFARSMSK</sequence>
<keyword evidence="5 8" id="KW-0645">Protease</keyword>